<evidence type="ECO:0000313" key="2">
    <source>
        <dbReference type="EMBL" id="RJE20923.1"/>
    </source>
</evidence>
<keyword evidence="3" id="KW-1185">Reference proteome</keyword>
<comment type="caution">
    <text evidence="2">The sequence shown here is derived from an EMBL/GenBank/DDBJ whole genome shotgun (WGS) entry which is preliminary data.</text>
</comment>
<name>A0A3A2ZF09_9EURO</name>
<reference evidence="3" key="1">
    <citation type="submission" date="2017-02" db="EMBL/GenBank/DDBJ databases">
        <authorList>
            <person name="Tafer H."/>
            <person name="Lopandic K."/>
        </authorList>
    </citation>
    <scope>NUCLEOTIDE SEQUENCE [LARGE SCALE GENOMIC DNA]</scope>
    <source>
        <strain evidence="3">CBS 366.77</strain>
    </source>
</reference>
<organism evidence="2 3">
    <name type="scientific">Aspergillus sclerotialis</name>
    <dbReference type="NCBI Taxonomy" id="2070753"/>
    <lineage>
        <taxon>Eukaryota</taxon>
        <taxon>Fungi</taxon>
        <taxon>Dikarya</taxon>
        <taxon>Ascomycota</taxon>
        <taxon>Pezizomycotina</taxon>
        <taxon>Eurotiomycetes</taxon>
        <taxon>Eurotiomycetidae</taxon>
        <taxon>Eurotiales</taxon>
        <taxon>Aspergillaceae</taxon>
        <taxon>Aspergillus</taxon>
        <taxon>Aspergillus subgen. Polypaecilum</taxon>
    </lineage>
</organism>
<gene>
    <name evidence="2" type="ORF">PHISCL_06745</name>
</gene>
<dbReference type="Proteomes" id="UP000266188">
    <property type="component" value="Unassembled WGS sequence"/>
</dbReference>
<feature type="domain" description="DUF6593" evidence="1">
    <location>
        <begin position="60"/>
        <end position="161"/>
    </location>
</feature>
<accession>A0A3A2ZF09</accession>
<dbReference type="OrthoDB" id="4725912at2759"/>
<sequence length="187" mass="21098">MFSRSPQPYLTLAFDTTGEVLFGAAPGGQNVPVFKVQIQKDEPHLIICRLPPPGAWTANPSTLGTIRLHRSPSSKIDVSLHGHEFMLKRDLLKSDNHHFEFPSLGRFKWKPDPWGGHSLKLYDDAQRLIAKYKGKSFKKSQIELFVQASEQLVDLVTVTGLGMQLFTMRENEEDDIFFDILDTVMGG</sequence>
<evidence type="ECO:0000259" key="1">
    <source>
        <dbReference type="Pfam" id="PF20236"/>
    </source>
</evidence>
<evidence type="ECO:0000313" key="3">
    <source>
        <dbReference type="Proteomes" id="UP000266188"/>
    </source>
</evidence>
<dbReference type="EMBL" id="MVGC01000266">
    <property type="protein sequence ID" value="RJE20923.1"/>
    <property type="molecule type" value="Genomic_DNA"/>
</dbReference>
<proteinExistence type="predicted"/>
<dbReference type="AlphaFoldDB" id="A0A3A2ZF09"/>
<dbReference type="InterPro" id="IPR046528">
    <property type="entry name" value="DUF6593"/>
</dbReference>
<dbReference type="Pfam" id="PF20236">
    <property type="entry name" value="DUF6593"/>
    <property type="match status" value="1"/>
</dbReference>
<protein>
    <recommendedName>
        <fullName evidence="1">DUF6593 domain-containing protein</fullName>
    </recommendedName>
</protein>